<gene>
    <name evidence="1" type="ORF">AXF42_Ash019443</name>
</gene>
<evidence type="ECO:0000313" key="2">
    <source>
        <dbReference type="Proteomes" id="UP000236161"/>
    </source>
</evidence>
<accession>A0A2I0AYC1</accession>
<dbReference type="Proteomes" id="UP000236161">
    <property type="component" value="Unassembled WGS sequence"/>
</dbReference>
<organism evidence="1 2">
    <name type="scientific">Apostasia shenzhenica</name>
    <dbReference type="NCBI Taxonomy" id="1088818"/>
    <lineage>
        <taxon>Eukaryota</taxon>
        <taxon>Viridiplantae</taxon>
        <taxon>Streptophyta</taxon>
        <taxon>Embryophyta</taxon>
        <taxon>Tracheophyta</taxon>
        <taxon>Spermatophyta</taxon>
        <taxon>Magnoliopsida</taxon>
        <taxon>Liliopsida</taxon>
        <taxon>Asparagales</taxon>
        <taxon>Orchidaceae</taxon>
        <taxon>Apostasioideae</taxon>
        <taxon>Apostasia</taxon>
    </lineage>
</organism>
<sequence length="97" mass="10682">MLGCRPTSPPRDHLNVNLSIRSYSIFAIFSSGCLETQDSSENLLFVRGYHQIPRSTTGGMQSREYQGPQKAYAAARAPGDSKCLRDGGMPTHHTILQ</sequence>
<reference evidence="1 2" key="1">
    <citation type="journal article" date="2017" name="Nature">
        <title>The Apostasia genome and the evolution of orchids.</title>
        <authorList>
            <person name="Zhang G.Q."/>
            <person name="Liu K.W."/>
            <person name="Li Z."/>
            <person name="Lohaus R."/>
            <person name="Hsiao Y.Y."/>
            <person name="Niu S.C."/>
            <person name="Wang J.Y."/>
            <person name="Lin Y.C."/>
            <person name="Xu Q."/>
            <person name="Chen L.J."/>
            <person name="Yoshida K."/>
            <person name="Fujiwara S."/>
            <person name="Wang Z.W."/>
            <person name="Zhang Y.Q."/>
            <person name="Mitsuda N."/>
            <person name="Wang M."/>
            <person name="Liu G.H."/>
            <person name="Pecoraro L."/>
            <person name="Huang H.X."/>
            <person name="Xiao X.J."/>
            <person name="Lin M."/>
            <person name="Wu X.Y."/>
            <person name="Wu W.L."/>
            <person name="Chen Y.Y."/>
            <person name="Chang S.B."/>
            <person name="Sakamoto S."/>
            <person name="Ohme-Takagi M."/>
            <person name="Yagi M."/>
            <person name="Zeng S.J."/>
            <person name="Shen C.Y."/>
            <person name="Yeh C.M."/>
            <person name="Luo Y.B."/>
            <person name="Tsai W.C."/>
            <person name="Van de Peer Y."/>
            <person name="Liu Z.J."/>
        </authorList>
    </citation>
    <scope>NUCLEOTIDE SEQUENCE [LARGE SCALE GENOMIC DNA]</scope>
    <source>
        <strain evidence="2">cv. Shenzhen</strain>
        <tissue evidence="1">Stem</tissue>
    </source>
</reference>
<keyword evidence="2" id="KW-1185">Reference proteome</keyword>
<name>A0A2I0AYC1_9ASPA</name>
<dbReference type="EMBL" id="KZ451936">
    <property type="protein sequence ID" value="PKA60550.1"/>
    <property type="molecule type" value="Genomic_DNA"/>
</dbReference>
<evidence type="ECO:0000313" key="1">
    <source>
        <dbReference type="EMBL" id="PKA60550.1"/>
    </source>
</evidence>
<dbReference type="PROSITE" id="PS51257">
    <property type="entry name" value="PROKAR_LIPOPROTEIN"/>
    <property type="match status" value="1"/>
</dbReference>
<proteinExistence type="predicted"/>
<protein>
    <submittedName>
        <fullName evidence="1">Uncharacterized protein</fullName>
    </submittedName>
</protein>
<dbReference type="AlphaFoldDB" id="A0A2I0AYC1"/>